<feature type="binding site" description="covalent" evidence="13">
    <location>
        <position position="83"/>
    </location>
    <ligand>
        <name>heme</name>
        <dbReference type="ChEBI" id="CHEBI:30413"/>
        <label>2</label>
    </ligand>
</feature>
<evidence type="ECO:0000256" key="7">
    <source>
        <dbReference type="ARBA" id="ARBA00022723"/>
    </source>
</evidence>
<evidence type="ECO:0000256" key="13">
    <source>
        <dbReference type="PIRSR" id="PIRSR000013-1"/>
    </source>
</evidence>
<keyword evidence="10 12" id="KW-0408">Iron</keyword>
<feature type="binding site" description="covalent" evidence="13">
    <location>
        <position position="176"/>
    </location>
    <ligand>
        <name>heme</name>
        <dbReference type="ChEBI" id="CHEBI:30413"/>
        <label>4</label>
    </ligand>
</feature>
<feature type="binding site" description="axial binding residue" evidence="14">
    <location>
        <position position="102"/>
    </location>
    <ligand>
        <name>heme</name>
        <dbReference type="ChEBI" id="CHEBI:30413"/>
        <label>1</label>
    </ligand>
    <ligandPart>
        <name>Fe</name>
        <dbReference type="ChEBI" id="CHEBI:18248"/>
    </ligandPart>
</feature>
<keyword evidence="5 12" id="KW-0349">Heme</keyword>
<dbReference type="RefSeq" id="WP_168108312.1">
    <property type="nucleotide sequence ID" value="NZ_VTOX01000005.1"/>
</dbReference>
<keyword evidence="9 15" id="KW-1133">Transmembrane helix</keyword>
<feature type="binding site" evidence="13">
    <location>
        <position position="102"/>
    </location>
    <ligand>
        <name>a menaquinol</name>
        <dbReference type="ChEBI" id="CHEBI:18151"/>
    </ligand>
</feature>
<keyword evidence="11 15" id="KW-0472">Membrane</keyword>
<keyword evidence="6 15" id="KW-0812">Transmembrane</keyword>
<evidence type="ECO:0000256" key="9">
    <source>
        <dbReference type="ARBA" id="ARBA00022989"/>
    </source>
</evidence>
<feature type="binding site" description="covalent" evidence="13">
    <location>
        <position position="141"/>
    </location>
    <ligand>
        <name>heme</name>
        <dbReference type="ChEBI" id="CHEBI:30413"/>
        <label>3</label>
    </ligand>
</feature>
<feature type="binding site" description="axial binding residue" evidence="14">
    <location>
        <position position="84"/>
    </location>
    <ligand>
        <name>heme</name>
        <dbReference type="ChEBI" id="CHEBI:30413"/>
        <label>2</label>
    </ligand>
    <ligandPart>
        <name>Fe</name>
        <dbReference type="ChEBI" id="CHEBI:18248"/>
    </ligandPart>
</feature>
<dbReference type="GO" id="GO:0009061">
    <property type="term" value="P:anaerobic respiration"/>
    <property type="evidence" value="ECO:0007669"/>
    <property type="project" value="TreeGrafter"/>
</dbReference>
<evidence type="ECO:0000256" key="15">
    <source>
        <dbReference type="SAM" id="Phobius"/>
    </source>
</evidence>
<evidence type="ECO:0000256" key="10">
    <source>
        <dbReference type="ARBA" id="ARBA00023004"/>
    </source>
</evidence>
<dbReference type="GO" id="GO:0019333">
    <property type="term" value="P:denitrification pathway"/>
    <property type="evidence" value="ECO:0007669"/>
    <property type="project" value="InterPro"/>
</dbReference>
<evidence type="ECO:0000256" key="14">
    <source>
        <dbReference type="PIRSR" id="PIRSR000013-2"/>
    </source>
</evidence>
<feature type="binding site" description="covalent" evidence="13">
    <location>
        <position position="49"/>
    </location>
    <ligand>
        <name>heme</name>
        <dbReference type="ChEBI" id="CHEBI:30413"/>
        <label>1</label>
    </ligand>
</feature>
<keyword evidence="18" id="KW-1185">Reference proteome</keyword>
<evidence type="ECO:0000256" key="3">
    <source>
        <dbReference type="ARBA" id="ARBA00022448"/>
    </source>
</evidence>
<comment type="similarity">
    <text evidence="2">Belongs to the NapC/NirT/NrfH family.</text>
</comment>
<comment type="PTM">
    <text evidence="12">Binds 4 heme groups per subunit.</text>
</comment>
<sequence length="207" mass="22996">MPPRALARLARWAAGKRAFMVLVAGFFLGVAGLSVFGTTMVYTSTEPFCATSCHEMANNSNLEYMGSSHDRNRTGVRATCVDCHVPHSPIPLYIAKMGALNDLWSHHVTKAVDTKEKFDAQRPKMAQRVWTYMKGNDSRECRHCHNPANMDPDRQSPQAVARHAKAKREKLTCVDCHFGITHKVPEGGPGPQELEVDRSLIPRSAIL</sequence>
<dbReference type="AlphaFoldDB" id="A0A7X6DHC7"/>
<evidence type="ECO:0000313" key="18">
    <source>
        <dbReference type="Proteomes" id="UP000521868"/>
    </source>
</evidence>
<keyword evidence="3 12" id="KW-0813">Transport</keyword>
<name>A0A7X6DHC7_9BURK</name>
<dbReference type="PANTHER" id="PTHR30333">
    <property type="entry name" value="CYTOCHROME C-TYPE PROTEIN"/>
    <property type="match status" value="1"/>
</dbReference>
<dbReference type="InterPro" id="IPR024717">
    <property type="entry name" value="NapC/NirT/NrfH"/>
</dbReference>
<dbReference type="InterPro" id="IPR051174">
    <property type="entry name" value="Cytochrome_c-type_ET"/>
</dbReference>
<dbReference type="GO" id="GO:0005886">
    <property type="term" value="C:plasma membrane"/>
    <property type="evidence" value="ECO:0007669"/>
    <property type="project" value="UniProtKB-SubCell"/>
</dbReference>
<feature type="binding site" description="axial binding residue" evidence="14">
    <location>
        <position position="182"/>
    </location>
    <ligand>
        <name>heme</name>
        <dbReference type="ChEBI" id="CHEBI:30413"/>
        <label>2</label>
    </ligand>
    <ligandPart>
        <name>Fe</name>
        <dbReference type="ChEBI" id="CHEBI:18248"/>
    </ligandPart>
</feature>
<keyword evidence="4" id="KW-1003">Cell membrane</keyword>
<dbReference type="EMBL" id="VTOX01000005">
    <property type="protein sequence ID" value="NKE67184.1"/>
    <property type="molecule type" value="Genomic_DNA"/>
</dbReference>
<evidence type="ECO:0000256" key="2">
    <source>
        <dbReference type="ARBA" id="ARBA00007395"/>
    </source>
</evidence>
<reference evidence="17 18" key="1">
    <citation type="journal article" date="2020" name="Nature">
        <title>Bacterial chemolithoautotrophy via manganese oxidation.</title>
        <authorList>
            <person name="Yu H."/>
            <person name="Leadbetter J.R."/>
        </authorList>
    </citation>
    <scope>NUCLEOTIDE SEQUENCE [LARGE SCALE GENOMIC DNA]</scope>
    <source>
        <strain evidence="17 18">RBP-1</strain>
    </source>
</reference>
<keyword evidence="7 12" id="KW-0479">Metal-binding</keyword>
<feature type="binding site" description="axial binding residue" evidence="14">
    <location>
        <position position="145"/>
    </location>
    <ligand>
        <name>heme</name>
        <dbReference type="ChEBI" id="CHEBI:30413"/>
        <label>3</label>
    </ligand>
    <ligandPart>
        <name>Fe</name>
        <dbReference type="ChEBI" id="CHEBI:18248"/>
    </ligandPart>
</feature>
<accession>A0A7X6DHC7</accession>
<evidence type="ECO:0000256" key="12">
    <source>
        <dbReference type="PIRNR" id="PIRNR000013"/>
    </source>
</evidence>
<proteinExistence type="inferred from homology"/>
<dbReference type="Pfam" id="PF03264">
    <property type="entry name" value="Cytochrom_NNT"/>
    <property type="match status" value="1"/>
</dbReference>
<feature type="transmembrane region" description="Helical" evidence="15">
    <location>
        <begin position="21"/>
        <end position="42"/>
    </location>
</feature>
<comment type="subcellular location">
    <subcellularLocation>
        <location evidence="1">Cell membrane</location>
        <topology evidence="1">Single-pass membrane protein</topology>
    </subcellularLocation>
</comment>
<dbReference type="Proteomes" id="UP000521868">
    <property type="component" value="Unassembled WGS sequence"/>
</dbReference>
<organism evidence="17 18">
    <name type="scientific">Ramlibacter lithotrophicus</name>
    <dbReference type="NCBI Taxonomy" id="2606681"/>
    <lineage>
        <taxon>Bacteria</taxon>
        <taxon>Pseudomonadati</taxon>
        <taxon>Pseudomonadota</taxon>
        <taxon>Betaproteobacteria</taxon>
        <taxon>Burkholderiales</taxon>
        <taxon>Comamonadaceae</taxon>
        <taxon>Ramlibacter</taxon>
    </lineage>
</organism>
<feature type="binding site" description="covalent" evidence="13">
    <location>
        <position position="144"/>
    </location>
    <ligand>
        <name>heme</name>
        <dbReference type="ChEBI" id="CHEBI:30413"/>
        <label>3</label>
    </ligand>
</feature>
<evidence type="ECO:0000256" key="11">
    <source>
        <dbReference type="ARBA" id="ARBA00023136"/>
    </source>
</evidence>
<feature type="binding site" description="covalent" evidence="13">
    <location>
        <position position="173"/>
    </location>
    <ligand>
        <name>heme</name>
        <dbReference type="ChEBI" id="CHEBI:30413"/>
        <label>4</label>
    </ligand>
</feature>
<evidence type="ECO:0000256" key="1">
    <source>
        <dbReference type="ARBA" id="ARBA00004162"/>
    </source>
</evidence>
<evidence type="ECO:0000256" key="5">
    <source>
        <dbReference type="ARBA" id="ARBA00022617"/>
    </source>
</evidence>
<dbReference type="GO" id="GO:0009055">
    <property type="term" value="F:electron transfer activity"/>
    <property type="evidence" value="ECO:0007669"/>
    <property type="project" value="TreeGrafter"/>
</dbReference>
<evidence type="ECO:0000313" key="17">
    <source>
        <dbReference type="EMBL" id="NKE67184.1"/>
    </source>
</evidence>
<dbReference type="GO" id="GO:0020037">
    <property type="term" value="F:heme binding"/>
    <property type="evidence" value="ECO:0007669"/>
    <property type="project" value="InterPro"/>
</dbReference>
<feature type="binding site" description="covalent" evidence="13">
    <location>
        <position position="80"/>
    </location>
    <ligand>
        <name>heme</name>
        <dbReference type="ChEBI" id="CHEBI:30413"/>
        <label>2</label>
    </ligand>
</feature>
<evidence type="ECO:0000259" key="16">
    <source>
        <dbReference type="Pfam" id="PF03264"/>
    </source>
</evidence>
<dbReference type="Gene3D" id="1.10.3820.10">
    <property type="entry name" value="Di-heme elbow motif domain"/>
    <property type="match status" value="1"/>
</dbReference>
<dbReference type="GO" id="GO:0046872">
    <property type="term" value="F:metal ion binding"/>
    <property type="evidence" value="ECO:0007669"/>
    <property type="project" value="UniProtKB-KW"/>
</dbReference>
<comment type="cofactor">
    <cofactor evidence="13">
        <name>heme</name>
        <dbReference type="ChEBI" id="CHEBI:30413"/>
    </cofactor>
    <text evidence="13">Binds 4 heme groups per subunit.</text>
</comment>
<dbReference type="PIRSF" id="PIRSF000013">
    <property type="entry name" value="4_hem_cytochrm_NapC"/>
    <property type="match status" value="1"/>
</dbReference>
<evidence type="ECO:0000256" key="8">
    <source>
        <dbReference type="ARBA" id="ARBA00022982"/>
    </source>
</evidence>
<comment type="caution">
    <text evidence="17">The sequence shown here is derived from an EMBL/GenBank/DDBJ whole genome shotgun (WGS) entry which is preliminary data.</text>
</comment>
<feature type="binding site" description="axial binding residue" evidence="14">
    <location>
        <position position="177"/>
    </location>
    <ligand>
        <name>heme</name>
        <dbReference type="ChEBI" id="CHEBI:30413"/>
        <label>4</label>
    </ligand>
    <ligandPart>
        <name>Fe</name>
        <dbReference type="ChEBI" id="CHEBI:18248"/>
    </ligandPart>
</feature>
<dbReference type="SUPFAM" id="SSF48695">
    <property type="entry name" value="Multiheme cytochromes"/>
    <property type="match status" value="1"/>
</dbReference>
<dbReference type="PANTHER" id="PTHR30333:SF3">
    <property type="entry name" value="CYTOCHROME C-TYPE PROTEIN TORY"/>
    <property type="match status" value="1"/>
</dbReference>
<protein>
    <recommendedName>
        <fullName evidence="12">Cytochrome c-type protein</fullName>
    </recommendedName>
</protein>
<dbReference type="InterPro" id="IPR038266">
    <property type="entry name" value="NapC/NirT_cytc_sf"/>
</dbReference>
<feature type="binding site" description="axial binding residue" evidence="14">
    <location>
        <position position="56"/>
    </location>
    <ligand>
        <name>heme</name>
        <dbReference type="ChEBI" id="CHEBI:30413"/>
        <label>1</label>
    </ligand>
    <ligandPart>
        <name>Fe</name>
        <dbReference type="ChEBI" id="CHEBI:18248"/>
    </ligandPart>
</feature>
<feature type="binding site" description="covalent" evidence="13">
    <location>
        <position position="53"/>
    </location>
    <ligand>
        <name>heme</name>
        <dbReference type="ChEBI" id="CHEBI:30413"/>
        <label>1</label>
    </ligand>
</feature>
<keyword evidence="8 12" id="KW-0249">Electron transport</keyword>
<evidence type="ECO:0000256" key="4">
    <source>
        <dbReference type="ARBA" id="ARBA00022475"/>
    </source>
</evidence>
<evidence type="ECO:0000256" key="6">
    <source>
        <dbReference type="ARBA" id="ARBA00022692"/>
    </source>
</evidence>
<feature type="domain" description="NapC/NirT cytochrome c N-terminal" evidence="16">
    <location>
        <begin position="17"/>
        <end position="186"/>
    </location>
</feature>
<dbReference type="InterPro" id="IPR036280">
    <property type="entry name" value="Multihaem_cyt_sf"/>
</dbReference>
<gene>
    <name evidence="17" type="ORF">RAMLITH_15275</name>
</gene>
<dbReference type="InterPro" id="IPR005126">
    <property type="entry name" value="NapC/NirT_cyt_c_N"/>
</dbReference>